<sequence length="96" mass="11266">MDRSCNLTDVRRQMVFVARACPTVFNWRSSSIADIGRGTPEDFFHLPRDHPIMKHESQEDFLERSNAVEITIRKCVITSPQSEKHQKKKLKLRKLK</sequence>
<keyword evidence="2" id="KW-1185">Reference proteome</keyword>
<reference evidence="1 2" key="1">
    <citation type="submission" date="2021-06" db="EMBL/GenBank/DDBJ databases">
        <title>Caerostris extrusa draft genome.</title>
        <authorList>
            <person name="Kono N."/>
            <person name="Arakawa K."/>
        </authorList>
    </citation>
    <scope>NUCLEOTIDE SEQUENCE [LARGE SCALE GENOMIC DNA]</scope>
</reference>
<evidence type="ECO:0000313" key="1">
    <source>
        <dbReference type="EMBL" id="GIY95191.1"/>
    </source>
</evidence>
<protein>
    <submittedName>
        <fullName evidence="1">Uncharacterized protein</fullName>
    </submittedName>
</protein>
<organism evidence="1 2">
    <name type="scientific">Caerostris extrusa</name>
    <name type="common">Bark spider</name>
    <name type="synonym">Caerostris bankana</name>
    <dbReference type="NCBI Taxonomy" id="172846"/>
    <lineage>
        <taxon>Eukaryota</taxon>
        <taxon>Metazoa</taxon>
        <taxon>Ecdysozoa</taxon>
        <taxon>Arthropoda</taxon>
        <taxon>Chelicerata</taxon>
        <taxon>Arachnida</taxon>
        <taxon>Araneae</taxon>
        <taxon>Araneomorphae</taxon>
        <taxon>Entelegynae</taxon>
        <taxon>Araneoidea</taxon>
        <taxon>Araneidae</taxon>
        <taxon>Caerostris</taxon>
    </lineage>
</organism>
<gene>
    <name evidence="1" type="ORF">CEXT_747241</name>
</gene>
<dbReference type="AlphaFoldDB" id="A0AAV4XMK6"/>
<evidence type="ECO:0000313" key="2">
    <source>
        <dbReference type="Proteomes" id="UP001054945"/>
    </source>
</evidence>
<accession>A0AAV4XMK6</accession>
<dbReference type="Proteomes" id="UP001054945">
    <property type="component" value="Unassembled WGS sequence"/>
</dbReference>
<comment type="caution">
    <text evidence="1">The sequence shown here is derived from an EMBL/GenBank/DDBJ whole genome shotgun (WGS) entry which is preliminary data.</text>
</comment>
<proteinExistence type="predicted"/>
<dbReference type="EMBL" id="BPLR01000487">
    <property type="protein sequence ID" value="GIY95191.1"/>
    <property type="molecule type" value="Genomic_DNA"/>
</dbReference>
<name>A0AAV4XMK6_CAEEX</name>